<dbReference type="AlphaFoldDB" id="A0A1G6H677"/>
<organism evidence="1 2">
    <name type="scientific">Pelagirhabdus alkalitolerans</name>
    <dbReference type="NCBI Taxonomy" id="1612202"/>
    <lineage>
        <taxon>Bacteria</taxon>
        <taxon>Bacillati</taxon>
        <taxon>Bacillota</taxon>
        <taxon>Bacilli</taxon>
        <taxon>Bacillales</taxon>
        <taxon>Bacillaceae</taxon>
        <taxon>Pelagirhabdus</taxon>
    </lineage>
</organism>
<accession>A0A1G6H677</accession>
<evidence type="ECO:0000313" key="1">
    <source>
        <dbReference type="EMBL" id="SDB89653.1"/>
    </source>
</evidence>
<dbReference type="STRING" id="1612202.SAMN05421734_102277"/>
<gene>
    <name evidence="1" type="ORF">SAMN05421734_102277</name>
</gene>
<protein>
    <submittedName>
        <fullName evidence="1">Farnesyl-diphosphate farnesyltransferase</fullName>
    </submittedName>
</protein>
<dbReference type="InterPro" id="IPR044844">
    <property type="entry name" value="Trans_IPPS_euk-type"/>
</dbReference>
<dbReference type="GO" id="GO:0051996">
    <property type="term" value="F:squalene synthase [NAD(P)H] activity"/>
    <property type="evidence" value="ECO:0007669"/>
    <property type="project" value="InterPro"/>
</dbReference>
<dbReference type="RefSeq" id="WP_090793248.1">
    <property type="nucleotide sequence ID" value="NZ_FMYI01000002.1"/>
</dbReference>
<dbReference type="EMBL" id="FMYI01000002">
    <property type="protein sequence ID" value="SDB89653.1"/>
    <property type="molecule type" value="Genomic_DNA"/>
</dbReference>
<proteinExistence type="predicted"/>
<dbReference type="PANTHER" id="PTHR11626:SF2">
    <property type="entry name" value="SQUALENE SYNTHASE"/>
    <property type="match status" value="1"/>
</dbReference>
<keyword evidence="1" id="KW-0808">Transferase</keyword>
<reference evidence="2" key="1">
    <citation type="submission" date="2016-09" db="EMBL/GenBank/DDBJ databases">
        <authorList>
            <person name="Varghese N."/>
            <person name="Submissions S."/>
        </authorList>
    </citation>
    <scope>NUCLEOTIDE SEQUENCE [LARGE SCALE GENOMIC DNA]</scope>
    <source>
        <strain evidence="2">S5</strain>
    </source>
</reference>
<dbReference type="Pfam" id="PF00494">
    <property type="entry name" value="SQS_PSY"/>
    <property type="match status" value="1"/>
</dbReference>
<dbReference type="PANTHER" id="PTHR11626">
    <property type="entry name" value="FARNESYL-DIPHOSPHATE FARNESYLTRANSFERASE"/>
    <property type="match status" value="1"/>
</dbReference>
<dbReference type="InterPro" id="IPR008949">
    <property type="entry name" value="Isoprenoid_synthase_dom_sf"/>
</dbReference>
<dbReference type="SUPFAM" id="SSF48576">
    <property type="entry name" value="Terpenoid synthases"/>
    <property type="match status" value="1"/>
</dbReference>
<dbReference type="InterPro" id="IPR002060">
    <property type="entry name" value="Squ/phyt_synthse"/>
</dbReference>
<dbReference type="Proteomes" id="UP000242949">
    <property type="component" value="Unassembled WGS sequence"/>
</dbReference>
<name>A0A1G6H677_9BACI</name>
<dbReference type="Gene3D" id="1.10.600.10">
    <property type="entry name" value="Farnesyl Diphosphate Synthase"/>
    <property type="match status" value="1"/>
</dbReference>
<keyword evidence="2" id="KW-1185">Reference proteome</keyword>
<dbReference type="OrthoDB" id="9787280at2"/>
<evidence type="ECO:0000313" key="2">
    <source>
        <dbReference type="Proteomes" id="UP000242949"/>
    </source>
</evidence>
<dbReference type="GO" id="GO:0045338">
    <property type="term" value="P:farnesyl diphosphate metabolic process"/>
    <property type="evidence" value="ECO:0007669"/>
    <property type="project" value="InterPro"/>
</dbReference>
<sequence>MKNQSRHKDAMRVLKRTSRTFYIPITLLKKTLKETVASAYLCMRAIDEIEDHEQLSNHEKSVLLEGIGHLLRNTFTTEEYLTLIQPYKQHLPEVTVKLGDWIDYCPDGIVEDVKASTATMADGMAKWARQNWEIKTKEDLDDYTYYVAGLVGVMLSDIWKWYDGTETDKDLAIGFGRGLQIVNILRNQDEDLERGVSFLPEDWNRDDLFEYAEYQLSLANQYIQSVDNRNIVTFCKIPYKLADKTLNVMKSGREKMTREEVGQVVDEVTNQSE</sequence>